<name>A0A9P8KVQ2_9PEZI</name>
<dbReference type="Proteomes" id="UP000698800">
    <property type="component" value="Unassembled WGS sequence"/>
</dbReference>
<sequence>MKVEATLASVLPLLAVAHPQGPPSSFGTAATGLDFGQCPDIELSFDLANAVFKPANNILFPVPSSPNISPVTDAMCSILSSDCQASSAAIAACRAAQASTSGLTGQDAADAWNEALGVSPPPSDLVIQRRQPAQPTSAKGKKQTVAQSASQPAEAAQTTAAASAADQAAAAETTADQLAANQTTAAETTADQLAANQTAAADLAAAQQAGGKKKGGKKGKGKKTGAQSAAATQATAAGSAVDSTAAAAQATAAESAADGSAAATAADQTAAAGAAATQTGGKKGGKKGKGKQNVQSSAAAAATASQSTAAAGAQATGGANFCTGTLTNGKQVKSGSCNPVVMGQIPATDKMLSQLITFPGPGDTSGLKAGKTFTIAVKVANLVAGKFSNAQTEYYSQPQSLINGVIAGHTHVTVQDMGGTFAPKTPLDPRKFAFFKGINDAGDGKGNLQATVQGGLPAGKYRVCTIGSSFTHQPALMPVAQRGAQEDCQKFVVA</sequence>
<accession>A0A9P8KVQ2</accession>
<proteinExistence type="predicted"/>
<organism evidence="2 3">
    <name type="scientific">Glutinoglossum americanum</name>
    <dbReference type="NCBI Taxonomy" id="1670608"/>
    <lineage>
        <taxon>Eukaryota</taxon>
        <taxon>Fungi</taxon>
        <taxon>Dikarya</taxon>
        <taxon>Ascomycota</taxon>
        <taxon>Pezizomycotina</taxon>
        <taxon>Geoglossomycetes</taxon>
        <taxon>Geoglossales</taxon>
        <taxon>Geoglossaceae</taxon>
        <taxon>Glutinoglossum</taxon>
    </lineage>
</organism>
<gene>
    <name evidence="2" type="ORF">FGG08_005752</name>
</gene>
<evidence type="ECO:0000256" key="1">
    <source>
        <dbReference type="SAM" id="MobiDB-lite"/>
    </source>
</evidence>
<dbReference type="InterPro" id="IPR053216">
    <property type="entry name" value="Appressorial_penetr-assoc"/>
</dbReference>
<evidence type="ECO:0000313" key="3">
    <source>
        <dbReference type="Proteomes" id="UP000698800"/>
    </source>
</evidence>
<evidence type="ECO:0000313" key="2">
    <source>
        <dbReference type="EMBL" id="KAH0537444.1"/>
    </source>
</evidence>
<keyword evidence="3" id="KW-1185">Reference proteome</keyword>
<protein>
    <submittedName>
        <fullName evidence="2">Uncharacterized protein</fullName>
    </submittedName>
</protein>
<dbReference type="PANTHER" id="PTHR34587:SF2">
    <property type="entry name" value="G-PROTEIN COUPLED RECEPTORS FAMILY 1 PROFILE DOMAIN-CONTAINING PROTEIN"/>
    <property type="match status" value="1"/>
</dbReference>
<feature type="region of interest" description="Disordered" evidence="1">
    <location>
        <begin position="114"/>
        <end position="161"/>
    </location>
</feature>
<dbReference type="AlphaFoldDB" id="A0A9P8KVQ2"/>
<reference evidence="2" key="1">
    <citation type="submission" date="2021-03" db="EMBL/GenBank/DDBJ databases">
        <title>Comparative genomics and phylogenomic investigation of the class Geoglossomycetes provide insights into ecological specialization and systematics.</title>
        <authorList>
            <person name="Melie T."/>
            <person name="Pirro S."/>
            <person name="Miller A.N."/>
            <person name="Quandt A."/>
        </authorList>
    </citation>
    <scope>NUCLEOTIDE SEQUENCE</scope>
    <source>
        <strain evidence="2">GBOQ0MN5Z8</strain>
    </source>
</reference>
<dbReference type="PANTHER" id="PTHR34587">
    <property type="entry name" value="VWFA DOMAIN-CONTAINING PROTEIN"/>
    <property type="match status" value="1"/>
</dbReference>
<feature type="compositionally biased region" description="Low complexity" evidence="1">
    <location>
        <begin position="146"/>
        <end position="161"/>
    </location>
</feature>
<comment type="caution">
    <text evidence="2">The sequence shown here is derived from an EMBL/GenBank/DDBJ whole genome shotgun (WGS) entry which is preliminary data.</text>
</comment>
<dbReference type="OrthoDB" id="2336871at2759"/>
<dbReference type="EMBL" id="JAGHQL010000145">
    <property type="protein sequence ID" value="KAH0537444.1"/>
    <property type="molecule type" value="Genomic_DNA"/>
</dbReference>